<evidence type="ECO:0000313" key="2">
    <source>
        <dbReference type="EMBL" id="KAG6435808.1"/>
    </source>
</evidence>
<feature type="compositionally biased region" description="Basic and acidic residues" evidence="1">
    <location>
        <begin position="86"/>
        <end position="100"/>
    </location>
</feature>
<dbReference type="Proteomes" id="UP000298416">
    <property type="component" value="Unassembled WGS sequence"/>
</dbReference>
<organism evidence="2">
    <name type="scientific">Salvia splendens</name>
    <name type="common">Scarlet sage</name>
    <dbReference type="NCBI Taxonomy" id="180675"/>
    <lineage>
        <taxon>Eukaryota</taxon>
        <taxon>Viridiplantae</taxon>
        <taxon>Streptophyta</taxon>
        <taxon>Embryophyta</taxon>
        <taxon>Tracheophyta</taxon>
        <taxon>Spermatophyta</taxon>
        <taxon>Magnoliopsida</taxon>
        <taxon>eudicotyledons</taxon>
        <taxon>Gunneridae</taxon>
        <taxon>Pentapetalae</taxon>
        <taxon>asterids</taxon>
        <taxon>lamiids</taxon>
        <taxon>Lamiales</taxon>
        <taxon>Lamiaceae</taxon>
        <taxon>Nepetoideae</taxon>
        <taxon>Mentheae</taxon>
        <taxon>Salviinae</taxon>
        <taxon>Salvia</taxon>
        <taxon>Salvia subgen. Calosphace</taxon>
        <taxon>core Calosphace</taxon>
    </lineage>
</organism>
<reference evidence="2" key="2">
    <citation type="submission" date="2020-08" db="EMBL/GenBank/DDBJ databases">
        <title>Plant Genome Project.</title>
        <authorList>
            <person name="Zhang R.-G."/>
        </authorList>
    </citation>
    <scope>NUCLEOTIDE SEQUENCE</scope>
    <source>
        <strain evidence="2">Huo1</strain>
        <tissue evidence="2">Leaf</tissue>
    </source>
</reference>
<dbReference type="EMBL" id="PNBA02000001">
    <property type="protein sequence ID" value="KAG6435808.1"/>
    <property type="molecule type" value="Genomic_DNA"/>
</dbReference>
<dbReference type="GO" id="GO:0004714">
    <property type="term" value="F:transmembrane receptor protein tyrosine kinase activity"/>
    <property type="evidence" value="ECO:0007669"/>
    <property type="project" value="InterPro"/>
</dbReference>
<dbReference type="InterPro" id="IPR045272">
    <property type="entry name" value="ANXUR1/2-like"/>
</dbReference>
<proteinExistence type="predicted"/>
<evidence type="ECO:0000256" key="1">
    <source>
        <dbReference type="SAM" id="MobiDB-lite"/>
    </source>
</evidence>
<evidence type="ECO:0000313" key="3">
    <source>
        <dbReference type="Proteomes" id="UP000298416"/>
    </source>
</evidence>
<sequence>MFDNDYMSNGTLREHLDNAPSPALSWKQRLGICIGAARGLHYLHTGGSSFGVVLFEELCGREQVSLAEWESWWDNGAVSGGEDCGGELREVGGDGGEVRG</sequence>
<name>A0A8X9ABT4_SALSN</name>
<keyword evidence="3" id="KW-1185">Reference proteome</keyword>
<comment type="caution">
    <text evidence="2">The sequence shown here is derived from an EMBL/GenBank/DDBJ whole genome shotgun (WGS) entry which is preliminary data.</text>
</comment>
<gene>
    <name evidence="2" type="ORF">SASPL_100685</name>
</gene>
<dbReference type="GO" id="GO:0009506">
    <property type="term" value="C:plasmodesma"/>
    <property type="evidence" value="ECO:0007669"/>
    <property type="project" value="TreeGrafter"/>
</dbReference>
<dbReference type="PANTHER" id="PTHR27003:SF460">
    <property type="entry name" value="RECEPTOR-LIKE PROTEIN KINASE FERONIA"/>
    <property type="match status" value="1"/>
</dbReference>
<feature type="region of interest" description="Disordered" evidence="1">
    <location>
        <begin position="80"/>
        <end position="100"/>
    </location>
</feature>
<dbReference type="InterPro" id="IPR011009">
    <property type="entry name" value="Kinase-like_dom_sf"/>
</dbReference>
<dbReference type="SUPFAM" id="SSF56112">
    <property type="entry name" value="Protein kinase-like (PK-like)"/>
    <property type="match status" value="1"/>
</dbReference>
<dbReference type="PANTHER" id="PTHR27003">
    <property type="entry name" value="OS07G0166700 PROTEIN"/>
    <property type="match status" value="1"/>
</dbReference>
<accession>A0A8X9ABT4</accession>
<dbReference type="GO" id="GO:0005886">
    <property type="term" value="C:plasma membrane"/>
    <property type="evidence" value="ECO:0007669"/>
    <property type="project" value="TreeGrafter"/>
</dbReference>
<reference evidence="2" key="1">
    <citation type="submission" date="2018-01" db="EMBL/GenBank/DDBJ databases">
        <authorList>
            <person name="Mao J.F."/>
        </authorList>
    </citation>
    <scope>NUCLEOTIDE SEQUENCE</scope>
    <source>
        <strain evidence="2">Huo1</strain>
        <tissue evidence="2">Leaf</tissue>
    </source>
</reference>
<protein>
    <submittedName>
        <fullName evidence="2">Uncharacterized protein</fullName>
    </submittedName>
</protein>
<dbReference type="AlphaFoldDB" id="A0A8X9ABT4"/>
<dbReference type="Gene3D" id="1.10.510.10">
    <property type="entry name" value="Transferase(Phosphotransferase) domain 1"/>
    <property type="match status" value="1"/>
</dbReference>